<accession>A0A699XD53</accession>
<dbReference type="AlphaFoldDB" id="A0A699XD53"/>
<reference evidence="1" key="1">
    <citation type="journal article" date="2019" name="Sci. Rep.">
        <title>Draft genome of Tanacetum cinerariifolium, the natural source of mosquito coil.</title>
        <authorList>
            <person name="Yamashiro T."/>
            <person name="Shiraishi A."/>
            <person name="Satake H."/>
            <person name="Nakayama K."/>
        </authorList>
    </citation>
    <scope>NUCLEOTIDE SEQUENCE</scope>
</reference>
<proteinExistence type="predicted"/>
<comment type="caution">
    <text evidence="1">The sequence shown here is derived from an EMBL/GenBank/DDBJ whole genome shotgun (WGS) entry which is preliminary data.</text>
</comment>
<gene>
    <name evidence="1" type="ORF">Tci_929608</name>
</gene>
<sequence length="49" mass="4701">RHAGRVSAHAARHCAGAGQLRAFLVAGAAGAGHGGGLLRGVYGPQPAGD</sequence>
<organism evidence="1">
    <name type="scientific">Tanacetum cinerariifolium</name>
    <name type="common">Dalmatian daisy</name>
    <name type="synonym">Chrysanthemum cinerariifolium</name>
    <dbReference type="NCBI Taxonomy" id="118510"/>
    <lineage>
        <taxon>Eukaryota</taxon>
        <taxon>Viridiplantae</taxon>
        <taxon>Streptophyta</taxon>
        <taxon>Embryophyta</taxon>
        <taxon>Tracheophyta</taxon>
        <taxon>Spermatophyta</taxon>
        <taxon>Magnoliopsida</taxon>
        <taxon>eudicotyledons</taxon>
        <taxon>Gunneridae</taxon>
        <taxon>Pentapetalae</taxon>
        <taxon>asterids</taxon>
        <taxon>campanulids</taxon>
        <taxon>Asterales</taxon>
        <taxon>Asteraceae</taxon>
        <taxon>Asteroideae</taxon>
        <taxon>Anthemideae</taxon>
        <taxon>Anthemidinae</taxon>
        <taxon>Tanacetum</taxon>
    </lineage>
</organism>
<protein>
    <submittedName>
        <fullName evidence="1">Uncharacterized protein</fullName>
    </submittedName>
</protein>
<evidence type="ECO:0000313" key="1">
    <source>
        <dbReference type="EMBL" id="GFD57639.1"/>
    </source>
</evidence>
<dbReference type="EMBL" id="BKCJ011843427">
    <property type="protein sequence ID" value="GFD57639.1"/>
    <property type="molecule type" value="Genomic_DNA"/>
</dbReference>
<name>A0A699XD53_TANCI</name>
<feature type="non-terminal residue" evidence="1">
    <location>
        <position position="1"/>
    </location>
</feature>